<dbReference type="SUPFAM" id="SSF53098">
    <property type="entry name" value="Ribonuclease H-like"/>
    <property type="match status" value="1"/>
</dbReference>
<feature type="signal peptide" evidence="1">
    <location>
        <begin position="1"/>
        <end position="20"/>
    </location>
</feature>
<dbReference type="GeneID" id="107006375"/>
<dbReference type="InterPro" id="IPR012337">
    <property type="entry name" value="RNaseH-like_sf"/>
</dbReference>
<evidence type="ECO:0000313" key="3">
    <source>
        <dbReference type="RefSeq" id="XP_015060430.1"/>
    </source>
</evidence>
<keyword evidence="1" id="KW-0732">Signal</keyword>
<gene>
    <name evidence="3" type="primary">LOC107006375</name>
</gene>
<reference evidence="3" key="2">
    <citation type="submission" date="2025-08" db="UniProtKB">
        <authorList>
            <consortium name="RefSeq"/>
        </authorList>
    </citation>
    <scope>IDENTIFICATION</scope>
</reference>
<protein>
    <submittedName>
        <fullName evidence="3">Uncharacterized protein LOC107006375</fullName>
    </submittedName>
</protein>
<accession>A0ABM1FQX9</accession>
<organism evidence="2 3">
    <name type="scientific">Solanum pennellii</name>
    <name type="common">Tomato</name>
    <name type="synonym">Lycopersicon pennellii</name>
    <dbReference type="NCBI Taxonomy" id="28526"/>
    <lineage>
        <taxon>Eukaryota</taxon>
        <taxon>Viridiplantae</taxon>
        <taxon>Streptophyta</taxon>
        <taxon>Embryophyta</taxon>
        <taxon>Tracheophyta</taxon>
        <taxon>Spermatophyta</taxon>
        <taxon>Magnoliopsida</taxon>
        <taxon>eudicotyledons</taxon>
        <taxon>Gunneridae</taxon>
        <taxon>Pentapetalae</taxon>
        <taxon>asterids</taxon>
        <taxon>lamiids</taxon>
        <taxon>Solanales</taxon>
        <taxon>Solanaceae</taxon>
        <taxon>Solanoideae</taxon>
        <taxon>Solaneae</taxon>
        <taxon>Solanum</taxon>
        <taxon>Solanum subgen. Lycopersicon</taxon>
    </lineage>
</organism>
<dbReference type="PANTHER" id="PTHR48475:SF1">
    <property type="entry name" value="RNASE H TYPE-1 DOMAIN-CONTAINING PROTEIN"/>
    <property type="match status" value="1"/>
</dbReference>
<dbReference type="InterPro" id="IPR036397">
    <property type="entry name" value="RNaseH_sf"/>
</dbReference>
<dbReference type="Gene3D" id="3.30.420.10">
    <property type="entry name" value="Ribonuclease H-like superfamily/Ribonuclease H"/>
    <property type="match status" value="1"/>
</dbReference>
<keyword evidence="2" id="KW-1185">Reference proteome</keyword>
<evidence type="ECO:0000313" key="2">
    <source>
        <dbReference type="Proteomes" id="UP000694930"/>
    </source>
</evidence>
<feature type="chain" id="PRO_5046410804" evidence="1">
    <location>
        <begin position="21"/>
        <end position="143"/>
    </location>
</feature>
<dbReference type="PANTHER" id="PTHR48475">
    <property type="entry name" value="RIBONUCLEASE H"/>
    <property type="match status" value="1"/>
</dbReference>
<name>A0ABM1FQX9_SOLPN</name>
<reference evidence="2" key="1">
    <citation type="journal article" date="2014" name="Nat. Genet.">
        <title>The genome of the stress-tolerant wild tomato species Solanum pennellii.</title>
        <authorList>
            <person name="Bolger A."/>
            <person name="Scossa F."/>
            <person name="Bolger M.E."/>
            <person name="Lanz C."/>
            <person name="Maumus F."/>
            <person name="Tohge T."/>
            <person name="Quesneville H."/>
            <person name="Alseekh S."/>
            <person name="Sorensen I."/>
            <person name="Lichtenstein G."/>
            <person name="Fich E.A."/>
            <person name="Conte M."/>
            <person name="Keller H."/>
            <person name="Schneeberger K."/>
            <person name="Schwacke R."/>
            <person name="Ofner I."/>
            <person name="Vrebalov J."/>
            <person name="Xu Y."/>
            <person name="Osorio S."/>
            <person name="Aflitos S.A."/>
            <person name="Schijlen E."/>
            <person name="Jimenez-Gomez J.M."/>
            <person name="Ryngajllo M."/>
            <person name="Kimura S."/>
            <person name="Kumar R."/>
            <person name="Koenig D."/>
            <person name="Headland L.R."/>
            <person name="Maloof J.N."/>
            <person name="Sinha N."/>
            <person name="van Ham R.C."/>
            <person name="Lankhorst R.K."/>
            <person name="Mao L."/>
            <person name="Vogel A."/>
            <person name="Arsova B."/>
            <person name="Panstruga R."/>
            <person name="Fei Z."/>
            <person name="Rose J.K."/>
            <person name="Zamir D."/>
            <person name="Carrari F."/>
            <person name="Giovannoni J.J."/>
            <person name="Weigel D."/>
            <person name="Usadel B."/>
            <person name="Fernie A.R."/>
        </authorList>
    </citation>
    <scope>NUCLEOTIDE SEQUENCE [LARGE SCALE GENOMIC DNA]</scope>
    <source>
        <strain evidence="2">cv. LA0716</strain>
    </source>
</reference>
<dbReference type="RefSeq" id="XP_015060430.1">
    <property type="nucleotide sequence ID" value="XM_015204944.1"/>
</dbReference>
<proteinExistence type="predicted"/>
<evidence type="ECO:0000256" key="1">
    <source>
        <dbReference type="SAM" id="SignalP"/>
    </source>
</evidence>
<sequence length="143" mass="16345">MGLPWSFATWSMAVIGPIEAAANGHRFILEAIDYFTVEPSTYKAMTKKVQDYSSKFHCLSAVDEWKVEAANKNIKKILRKIVNSHKQWHEKLPYAFLGYRTMIRTSYAKSLYMLVYGSEVVIPAEIEIPSLRIIQQVGLDDAE</sequence>
<dbReference type="Proteomes" id="UP000694930">
    <property type="component" value="Chromosome 12"/>
</dbReference>